<dbReference type="AlphaFoldDB" id="A0A4P9ZMG1"/>
<organism evidence="3 4">
    <name type="scientific">Dimargaris cristalligena</name>
    <dbReference type="NCBI Taxonomy" id="215637"/>
    <lineage>
        <taxon>Eukaryota</taxon>
        <taxon>Fungi</taxon>
        <taxon>Fungi incertae sedis</taxon>
        <taxon>Zoopagomycota</taxon>
        <taxon>Kickxellomycotina</taxon>
        <taxon>Dimargaritomycetes</taxon>
        <taxon>Dimargaritales</taxon>
        <taxon>Dimargaritaceae</taxon>
        <taxon>Dimargaris</taxon>
    </lineage>
</organism>
<keyword evidence="2" id="KW-0732">Signal</keyword>
<accession>A0A4P9ZMG1</accession>
<evidence type="ECO:0000313" key="4">
    <source>
        <dbReference type="Proteomes" id="UP000268162"/>
    </source>
</evidence>
<name>A0A4P9ZMG1_9FUNG</name>
<feature type="region of interest" description="Disordered" evidence="1">
    <location>
        <begin position="138"/>
        <end position="188"/>
    </location>
</feature>
<evidence type="ECO:0000256" key="2">
    <source>
        <dbReference type="SAM" id="SignalP"/>
    </source>
</evidence>
<dbReference type="EMBL" id="ML003844">
    <property type="protein sequence ID" value="RKP33470.1"/>
    <property type="molecule type" value="Genomic_DNA"/>
</dbReference>
<protein>
    <submittedName>
        <fullName evidence="3">Uncharacterized protein</fullName>
    </submittedName>
</protein>
<keyword evidence="4" id="KW-1185">Reference proteome</keyword>
<sequence length="314" mass="34897">MSTSKFSSGIVTTVYLLSLVVTTTASDANSTEYGVGDVHPMKGLVSWVQSPVKPQEYPADYVSRQYYPNYLAGQTPPPPSPGFPPGNILSDTIPNNGAAEPEVIGEDMRDVFTFNRNPQSDSFTSQFYPMNPSTFTSTSDSDYTFSSNEPDSIQSNSGIGQFQSSFSASHSNKLQSTRKRNSLNDFDRASRTKRINSKALAMSSKESTALCGELSSAAFPDGFGGYTQKDMRISPRVALDSFKADIDRRLLNRDITGIPVEKLRPRSFDQKLSIFFITNKEKLMSPSLIYILDVSAEDKSIVPHFFYWRIWLPM</sequence>
<dbReference type="Proteomes" id="UP000268162">
    <property type="component" value="Unassembled WGS sequence"/>
</dbReference>
<gene>
    <name evidence="3" type="ORF">BJ085DRAFT_32290</name>
</gene>
<feature type="compositionally biased region" description="Low complexity" evidence="1">
    <location>
        <begin position="138"/>
        <end position="147"/>
    </location>
</feature>
<evidence type="ECO:0000313" key="3">
    <source>
        <dbReference type="EMBL" id="RKP33470.1"/>
    </source>
</evidence>
<feature type="chain" id="PRO_5020226086" evidence="2">
    <location>
        <begin position="26"/>
        <end position="314"/>
    </location>
</feature>
<evidence type="ECO:0000256" key="1">
    <source>
        <dbReference type="SAM" id="MobiDB-lite"/>
    </source>
</evidence>
<proteinExistence type="predicted"/>
<reference evidence="4" key="1">
    <citation type="journal article" date="2018" name="Nat. Microbiol.">
        <title>Leveraging single-cell genomics to expand the fungal tree of life.</title>
        <authorList>
            <person name="Ahrendt S.R."/>
            <person name="Quandt C.A."/>
            <person name="Ciobanu D."/>
            <person name="Clum A."/>
            <person name="Salamov A."/>
            <person name="Andreopoulos B."/>
            <person name="Cheng J.F."/>
            <person name="Woyke T."/>
            <person name="Pelin A."/>
            <person name="Henrissat B."/>
            <person name="Reynolds N.K."/>
            <person name="Benny G.L."/>
            <person name="Smith M.E."/>
            <person name="James T.Y."/>
            <person name="Grigoriev I.V."/>
        </authorList>
    </citation>
    <scope>NUCLEOTIDE SEQUENCE [LARGE SCALE GENOMIC DNA]</scope>
    <source>
        <strain evidence="4">RSA 468</strain>
    </source>
</reference>
<feature type="signal peptide" evidence="2">
    <location>
        <begin position="1"/>
        <end position="25"/>
    </location>
</feature>
<feature type="compositionally biased region" description="Polar residues" evidence="1">
    <location>
        <begin position="148"/>
        <end position="175"/>
    </location>
</feature>